<reference evidence="2" key="2">
    <citation type="submission" date="2015-06" db="UniProtKB">
        <authorList>
            <consortium name="EnsemblPlants"/>
        </authorList>
    </citation>
    <scope>IDENTIFICATION</scope>
    <source>
        <strain evidence="2">DM1-3 516 R44</strain>
    </source>
</reference>
<dbReference type="Proteomes" id="UP000011115">
    <property type="component" value="Unassembled WGS sequence"/>
</dbReference>
<evidence type="ECO:0000313" key="3">
    <source>
        <dbReference type="Proteomes" id="UP000011115"/>
    </source>
</evidence>
<dbReference type="AlphaFoldDB" id="M1DMD2"/>
<accession>M1DMD2</accession>
<name>M1DMD2_SOLTU</name>
<protein>
    <recommendedName>
        <fullName evidence="4">Integrase core domain containing protein</fullName>
    </recommendedName>
</protein>
<feature type="compositionally biased region" description="Basic and acidic residues" evidence="1">
    <location>
        <begin position="130"/>
        <end position="153"/>
    </location>
</feature>
<feature type="region of interest" description="Disordered" evidence="1">
    <location>
        <begin position="114"/>
        <end position="171"/>
    </location>
</feature>
<dbReference type="InParanoid" id="M1DMD2"/>
<feature type="compositionally biased region" description="Polar residues" evidence="1">
    <location>
        <begin position="157"/>
        <end position="168"/>
    </location>
</feature>
<evidence type="ECO:0000256" key="1">
    <source>
        <dbReference type="SAM" id="MobiDB-lite"/>
    </source>
</evidence>
<feature type="compositionally biased region" description="Basic and acidic residues" evidence="1">
    <location>
        <begin position="114"/>
        <end position="123"/>
    </location>
</feature>
<sequence length="219" mass="24427">MRVNGSEPWDLYRGDSERILCFLCSHTPWFYRQEAIETLDIGLIRDEANIVVPRRGPQIEAASRSPISSRVTPSSGSTVVPLSRVHKLEAHMATLLHHVKPWMQWSIAEFEARMERSDTTKDTRAKKRERQQNEQARRASILDEELRQQRVREGTLGASSSIPTTEAMTTVRDDVSTIDGVVRVIDSTTESAVLEDVSTTEGGPSIDPVDSGKPDSPAC</sequence>
<evidence type="ECO:0008006" key="4">
    <source>
        <dbReference type="Google" id="ProtNLM"/>
    </source>
</evidence>
<dbReference type="Gramene" id="PGSC0003DMT400091335">
    <property type="protein sequence ID" value="PGSC0003DMT400091335"/>
    <property type="gene ID" value="PGSC0003DMG400040906"/>
</dbReference>
<reference evidence="3" key="1">
    <citation type="journal article" date="2011" name="Nature">
        <title>Genome sequence and analysis of the tuber crop potato.</title>
        <authorList>
            <consortium name="The Potato Genome Sequencing Consortium"/>
        </authorList>
    </citation>
    <scope>NUCLEOTIDE SEQUENCE [LARGE SCALE GENOMIC DNA]</scope>
    <source>
        <strain evidence="3">cv. DM1-3 516 R44</strain>
    </source>
</reference>
<organism evidence="2 3">
    <name type="scientific">Solanum tuberosum</name>
    <name type="common">Potato</name>
    <dbReference type="NCBI Taxonomy" id="4113"/>
    <lineage>
        <taxon>Eukaryota</taxon>
        <taxon>Viridiplantae</taxon>
        <taxon>Streptophyta</taxon>
        <taxon>Embryophyta</taxon>
        <taxon>Tracheophyta</taxon>
        <taxon>Spermatophyta</taxon>
        <taxon>Magnoliopsida</taxon>
        <taxon>eudicotyledons</taxon>
        <taxon>Gunneridae</taxon>
        <taxon>Pentapetalae</taxon>
        <taxon>asterids</taxon>
        <taxon>lamiids</taxon>
        <taxon>Solanales</taxon>
        <taxon>Solanaceae</taxon>
        <taxon>Solanoideae</taxon>
        <taxon>Solaneae</taxon>
        <taxon>Solanum</taxon>
    </lineage>
</organism>
<evidence type="ECO:0000313" key="2">
    <source>
        <dbReference type="EnsemblPlants" id="PGSC0003DMT400091335"/>
    </source>
</evidence>
<feature type="region of interest" description="Disordered" evidence="1">
    <location>
        <begin position="189"/>
        <end position="219"/>
    </location>
</feature>
<dbReference type="PaxDb" id="4113-PGSC0003DMT400091335"/>
<feature type="compositionally biased region" description="Polar residues" evidence="1">
    <location>
        <begin position="189"/>
        <end position="202"/>
    </location>
</feature>
<proteinExistence type="predicted"/>
<dbReference type="EnsemblPlants" id="PGSC0003DMT400091335">
    <property type="protein sequence ID" value="PGSC0003DMT400091335"/>
    <property type="gene ID" value="PGSC0003DMG400040906"/>
</dbReference>
<keyword evidence="3" id="KW-1185">Reference proteome</keyword>
<dbReference type="HOGENOM" id="CLU_1263451_0_0_1"/>